<keyword evidence="2 3" id="KW-0040">ANK repeat</keyword>
<evidence type="ECO:0000256" key="1">
    <source>
        <dbReference type="ARBA" id="ARBA00022737"/>
    </source>
</evidence>
<dbReference type="PROSITE" id="PS50088">
    <property type="entry name" value="ANK_REPEAT"/>
    <property type="match status" value="5"/>
</dbReference>
<dbReference type="SUPFAM" id="SSF48403">
    <property type="entry name" value="Ankyrin repeat"/>
    <property type="match status" value="1"/>
</dbReference>
<reference evidence="4" key="1">
    <citation type="submission" date="2021-01" db="EMBL/GenBank/DDBJ databases">
        <authorList>
            <person name="Corre E."/>
            <person name="Pelletier E."/>
            <person name="Niang G."/>
            <person name="Scheremetjew M."/>
            <person name="Finn R."/>
            <person name="Kale V."/>
            <person name="Holt S."/>
            <person name="Cochrane G."/>
            <person name="Meng A."/>
            <person name="Brown T."/>
            <person name="Cohen L."/>
        </authorList>
    </citation>
    <scope>NUCLEOTIDE SEQUENCE</scope>
    <source>
        <strain evidence="4">NIES-2562</strain>
    </source>
</reference>
<organism evidence="4">
    <name type="scientific">Palpitomonas bilix</name>
    <dbReference type="NCBI Taxonomy" id="652834"/>
    <lineage>
        <taxon>Eukaryota</taxon>
        <taxon>Eukaryota incertae sedis</taxon>
    </lineage>
</organism>
<evidence type="ECO:0000256" key="2">
    <source>
        <dbReference type="ARBA" id="ARBA00023043"/>
    </source>
</evidence>
<dbReference type="InterPro" id="IPR002110">
    <property type="entry name" value="Ankyrin_rpt"/>
</dbReference>
<feature type="repeat" description="ANK" evidence="3">
    <location>
        <begin position="184"/>
        <end position="210"/>
    </location>
</feature>
<dbReference type="PANTHER" id="PTHR24171:SF10">
    <property type="entry name" value="ANKYRIN REPEAT DOMAIN-CONTAINING PROTEIN 29-LIKE"/>
    <property type="match status" value="1"/>
</dbReference>
<dbReference type="Pfam" id="PF12796">
    <property type="entry name" value="Ank_2"/>
    <property type="match status" value="2"/>
</dbReference>
<keyword evidence="1" id="KW-0677">Repeat</keyword>
<dbReference type="Gene3D" id="1.25.40.20">
    <property type="entry name" value="Ankyrin repeat-containing domain"/>
    <property type="match status" value="2"/>
</dbReference>
<feature type="repeat" description="ANK" evidence="3">
    <location>
        <begin position="85"/>
        <end position="117"/>
    </location>
</feature>
<protein>
    <submittedName>
        <fullName evidence="4">Uncharacterized protein</fullName>
    </submittedName>
</protein>
<dbReference type="PRINTS" id="PR01415">
    <property type="entry name" value="ANKYRIN"/>
</dbReference>
<dbReference type="PANTHER" id="PTHR24171">
    <property type="entry name" value="ANKYRIN REPEAT DOMAIN-CONTAINING PROTEIN 39-RELATED"/>
    <property type="match status" value="1"/>
</dbReference>
<gene>
    <name evidence="4" type="ORF">PBIL07802_LOCUS4981</name>
</gene>
<evidence type="ECO:0000256" key="3">
    <source>
        <dbReference type="PROSITE-ProRule" id="PRU00023"/>
    </source>
</evidence>
<proteinExistence type="predicted"/>
<sequence length="329" mass="36122">MSKKMDGRKRRKLSEDTVTRANNILLHSCWQGDHEGVTSALRDGASACSEIDSWLPLHVAAMRGDLTLCKILVQHGAKCSQLSVAGATCLHSAAPNGHLEVVKFLVENGCPVDREDNRGVTPLKQAAWSGCAPVVEWLTQHGADPNHSSSRLMTPLHVASMQGYEDVVVCLLRNGADPNRRDDNGETPLVRACENGHGPVATFLLKHGAQAIEPAFAAAISSYLCPKRDRIIQALLRGKRDFLTCSTLTLSRSERRLDQSTKRAVEMAFYRDRIEVLLLGRTQKKSKSIIARLPQDCFRHLVSWVRRLCVSNSPSGISQEGSGHSEDSN</sequence>
<dbReference type="AlphaFoldDB" id="A0A7S3G137"/>
<feature type="repeat" description="ANK" evidence="3">
    <location>
        <begin position="118"/>
        <end position="150"/>
    </location>
</feature>
<accession>A0A7S3G137</accession>
<dbReference type="InterPro" id="IPR036770">
    <property type="entry name" value="Ankyrin_rpt-contain_sf"/>
</dbReference>
<name>A0A7S3G137_9EUKA</name>
<feature type="repeat" description="ANK" evidence="3">
    <location>
        <begin position="52"/>
        <end position="84"/>
    </location>
</feature>
<evidence type="ECO:0000313" key="4">
    <source>
        <dbReference type="EMBL" id="CAE0242816.1"/>
    </source>
</evidence>
<feature type="repeat" description="ANK" evidence="3">
    <location>
        <begin position="151"/>
        <end position="183"/>
    </location>
</feature>
<dbReference type="PROSITE" id="PS50297">
    <property type="entry name" value="ANK_REP_REGION"/>
    <property type="match status" value="5"/>
</dbReference>
<dbReference type="EMBL" id="HBIB01008069">
    <property type="protein sequence ID" value="CAE0242816.1"/>
    <property type="molecule type" value="Transcribed_RNA"/>
</dbReference>
<dbReference type="SMART" id="SM00248">
    <property type="entry name" value="ANK"/>
    <property type="match status" value="5"/>
</dbReference>